<evidence type="ECO:0008006" key="7">
    <source>
        <dbReference type="Google" id="ProtNLM"/>
    </source>
</evidence>
<organism evidence="5 6">
    <name type="scientific">Candidatus Roizmanbacteria bacterium CG17_big_fil_post_rev_8_21_14_2_50_39_7</name>
    <dbReference type="NCBI Taxonomy" id="1974858"/>
    <lineage>
        <taxon>Bacteria</taxon>
        <taxon>Candidatus Roizmaniibacteriota</taxon>
    </lineage>
</organism>
<gene>
    <name evidence="5" type="ORF">COW57_04510</name>
</gene>
<proteinExistence type="predicted"/>
<name>A0A2M7EJ48_9BACT</name>
<reference evidence="6" key="1">
    <citation type="submission" date="2017-09" db="EMBL/GenBank/DDBJ databases">
        <title>Depth-based differentiation of microbial function through sediment-hosted aquifers and enrichment of novel symbionts in the deep terrestrial subsurface.</title>
        <authorList>
            <person name="Probst A.J."/>
            <person name="Ladd B."/>
            <person name="Jarett J.K."/>
            <person name="Geller-Mcgrath D.E."/>
            <person name="Sieber C.M.K."/>
            <person name="Emerson J.B."/>
            <person name="Anantharaman K."/>
            <person name="Thomas B.C."/>
            <person name="Malmstrom R."/>
            <person name="Stieglmeier M."/>
            <person name="Klingl A."/>
            <person name="Woyke T."/>
            <person name="Ryan C.M."/>
            <person name="Banfield J.F."/>
        </authorList>
    </citation>
    <scope>NUCLEOTIDE SEQUENCE [LARGE SCALE GENOMIC DNA]</scope>
</reference>
<dbReference type="CDD" id="cd03785">
    <property type="entry name" value="GT28_MurG"/>
    <property type="match status" value="1"/>
</dbReference>
<dbReference type="Proteomes" id="UP000228762">
    <property type="component" value="Unassembled WGS sequence"/>
</dbReference>
<dbReference type="PANTHER" id="PTHR21015">
    <property type="entry name" value="UDP-N-ACETYLGLUCOSAMINE--N-ACETYLMURAMYL-(PENTAPEPTIDE) PYROPHOSPHORYL-UNDECAPRENOL N-ACETYLGLUCOSAMINE TRANSFERASE 1"/>
    <property type="match status" value="1"/>
</dbReference>
<dbReference type="AlphaFoldDB" id="A0A2M7EJ48"/>
<evidence type="ECO:0000313" key="6">
    <source>
        <dbReference type="Proteomes" id="UP000228762"/>
    </source>
</evidence>
<dbReference type="InterPro" id="IPR004276">
    <property type="entry name" value="GlycoTrans_28_N"/>
</dbReference>
<protein>
    <recommendedName>
        <fullName evidence="7">Undecaprenyl-PP-MurNAc-pentapeptide-UDPGlcNAc GlcNAc transferase</fullName>
    </recommendedName>
</protein>
<comment type="caution">
    <text evidence="5">The sequence shown here is derived from an EMBL/GenBank/DDBJ whole genome shotgun (WGS) entry which is preliminary data.</text>
</comment>
<evidence type="ECO:0000256" key="1">
    <source>
        <dbReference type="ARBA" id="ARBA00022676"/>
    </source>
</evidence>
<dbReference type="GO" id="GO:1901137">
    <property type="term" value="P:carbohydrate derivative biosynthetic process"/>
    <property type="evidence" value="ECO:0007669"/>
    <property type="project" value="UniProtKB-ARBA"/>
</dbReference>
<feature type="domain" description="Glycosyltransferase family 28 N-terminal" evidence="3">
    <location>
        <begin position="9"/>
        <end position="148"/>
    </location>
</feature>
<evidence type="ECO:0000313" key="5">
    <source>
        <dbReference type="EMBL" id="PIV70589.1"/>
    </source>
</evidence>
<feature type="domain" description="Glycosyl transferase family 28 C-terminal" evidence="4">
    <location>
        <begin position="190"/>
        <end position="342"/>
    </location>
</feature>
<dbReference type="EMBL" id="PFEV01000210">
    <property type="protein sequence ID" value="PIV70589.1"/>
    <property type="molecule type" value="Genomic_DNA"/>
</dbReference>
<dbReference type="GO" id="GO:0005975">
    <property type="term" value="P:carbohydrate metabolic process"/>
    <property type="evidence" value="ECO:0007669"/>
    <property type="project" value="InterPro"/>
</dbReference>
<keyword evidence="1" id="KW-0328">Glycosyltransferase</keyword>
<sequence length="369" mass="42009">MIMKILICGGHPTPALAVVDELRKNHAEIDIVFVGRKYAIESERTLSYEFKGCLERKVSFRELQAGRLTRLITKSSALNILRVPYGFFQALIILLQENPSHVISFGGYIALPVAFWSWILQKPVFTHEQTMKPGSANKLIGFFSQRIFVAFESVLSYFPAHKTQWIGNPVREVVFTQTPPPFEMDTSVPIIYITGGSLGSHSINQHVFALLPDLLSSFTVVHQTGDVKEYGDFERSIKLKREFKKKYPNRYIPLAHISEDDIGGVYHRAEFVVGRSGANTFFELIALQKPAVFIPLPWSANGEQKAHADFFKEHHIGEVFDQKNDRSILLATIKRFHENVTRYTNSFRSLPLQLKSDATQTLVEKILHF</sequence>
<dbReference type="InterPro" id="IPR007235">
    <property type="entry name" value="Glyco_trans_28_C"/>
</dbReference>
<dbReference type="Pfam" id="PF04101">
    <property type="entry name" value="Glyco_tran_28_C"/>
    <property type="match status" value="1"/>
</dbReference>
<dbReference type="SUPFAM" id="SSF53756">
    <property type="entry name" value="UDP-Glycosyltransferase/glycogen phosphorylase"/>
    <property type="match status" value="1"/>
</dbReference>
<dbReference type="Pfam" id="PF03033">
    <property type="entry name" value="Glyco_transf_28"/>
    <property type="match status" value="1"/>
</dbReference>
<dbReference type="GO" id="GO:0016758">
    <property type="term" value="F:hexosyltransferase activity"/>
    <property type="evidence" value="ECO:0007669"/>
    <property type="project" value="InterPro"/>
</dbReference>
<evidence type="ECO:0000256" key="2">
    <source>
        <dbReference type="ARBA" id="ARBA00022679"/>
    </source>
</evidence>
<evidence type="ECO:0000259" key="4">
    <source>
        <dbReference type="Pfam" id="PF04101"/>
    </source>
</evidence>
<accession>A0A2M7EJ48</accession>
<evidence type="ECO:0000259" key="3">
    <source>
        <dbReference type="Pfam" id="PF03033"/>
    </source>
</evidence>
<keyword evidence="2" id="KW-0808">Transferase</keyword>
<dbReference type="Gene3D" id="3.40.50.2000">
    <property type="entry name" value="Glycogen Phosphorylase B"/>
    <property type="match status" value="2"/>
</dbReference>
<dbReference type="PANTHER" id="PTHR21015:SF22">
    <property type="entry name" value="GLYCOSYLTRANSFERASE"/>
    <property type="match status" value="1"/>
</dbReference>